<dbReference type="BioCyc" id="ELEN479437:G1GFY-2653-MONOMER"/>
<reference evidence="1 2" key="1">
    <citation type="journal article" date="2009" name="Stand. Genomic Sci.">
        <title>Complete genome sequence of Eggerthella lenta type strain (IPP VPI 0255).</title>
        <authorList>
            <person name="Saunders E."/>
            <person name="Pukall R."/>
            <person name="Abt B."/>
            <person name="Lapidus A."/>
            <person name="Glavina Del Rio T."/>
            <person name="Copeland A."/>
            <person name="Tice H."/>
            <person name="Cheng J.F."/>
            <person name="Lucas S."/>
            <person name="Chen F."/>
            <person name="Nolan M."/>
            <person name="Bruce D."/>
            <person name="Goodwin L."/>
            <person name="Pitluck S."/>
            <person name="Ivanova N."/>
            <person name="Mavromatis K."/>
            <person name="Ovchinnikova G."/>
            <person name="Pati A."/>
            <person name="Chen A."/>
            <person name="Palaniappan K."/>
            <person name="Land M."/>
            <person name="Hauser L."/>
            <person name="Chang Y.J."/>
            <person name="Jeffries C.D."/>
            <person name="Chain P."/>
            <person name="Meincke L."/>
            <person name="Sims D."/>
            <person name="Brettin T."/>
            <person name="Detter J.C."/>
            <person name="Goker M."/>
            <person name="Bristow J."/>
            <person name="Eisen J.A."/>
            <person name="Markowitz V."/>
            <person name="Hugenholtz P."/>
            <person name="Kyrpides N.C."/>
            <person name="Klenk H.P."/>
            <person name="Han C."/>
        </authorList>
    </citation>
    <scope>NUCLEOTIDE SEQUENCE [LARGE SCALE GENOMIC DNA]</scope>
    <source>
        <strain evidence="2">ATCC 25559 / DSM 2243 / CCUG 17323 / JCM 9979 / KCTC 3265 / NCTC 11813 / VPI 0255 / 1899 B</strain>
    </source>
</reference>
<dbReference type="AlphaFoldDB" id="C8WM90"/>
<evidence type="ECO:0008006" key="3">
    <source>
        <dbReference type="Google" id="ProtNLM"/>
    </source>
</evidence>
<dbReference type="EMBL" id="CP001726">
    <property type="protein sequence ID" value="ACV56585.1"/>
    <property type="molecule type" value="Genomic_DNA"/>
</dbReference>
<sequence>MAKIIAFGKLFEPLDIELGDETVHARIDLRDSSVNKNWELLRSSREKMEAIQEAGKALESACGPEADKIAKDMADLMRPAICGAIGEQSYLEILVACGDGEPVQPEEANMVMALVFSEIEVAIIDRIKAFKDHKAAHYLKEIANAQPEPHKA</sequence>
<keyword evidence="2" id="KW-1185">Reference proteome</keyword>
<name>C8WM90_EGGLE</name>
<proteinExistence type="predicted"/>
<dbReference type="PaxDb" id="479437-Elen_2634"/>
<accession>C8WM90</accession>
<dbReference type="HOGENOM" id="CLU_1719488_0_0_11"/>
<dbReference type="Proteomes" id="UP000001377">
    <property type="component" value="Chromosome"/>
</dbReference>
<evidence type="ECO:0000313" key="1">
    <source>
        <dbReference type="EMBL" id="ACV56585.1"/>
    </source>
</evidence>
<evidence type="ECO:0000313" key="2">
    <source>
        <dbReference type="Proteomes" id="UP000001377"/>
    </source>
</evidence>
<dbReference type="RefSeq" id="WP_015761307.1">
    <property type="nucleotide sequence ID" value="NC_013204.1"/>
</dbReference>
<organism evidence="1 2">
    <name type="scientific">Eggerthella lenta (strain ATCC 25559 / DSM 2243 / CCUG 17323 / JCM 9979 / KCTC 3265 / NCTC 11813 / VPI 0255 / 1899 B)</name>
    <name type="common">Eubacterium lentum</name>
    <dbReference type="NCBI Taxonomy" id="479437"/>
    <lineage>
        <taxon>Bacteria</taxon>
        <taxon>Bacillati</taxon>
        <taxon>Actinomycetota</taxon>
        <taxon>Coriobacteriia</taxon>
        <taxon>Eggerthellales</taxon>
        <taxon>Eggerthellaceae</taxon>
        <taxon>Eggerthella</taxon>
    </lineage>
</organism>
<gene>
    <name evidence="1" type="ordered locus">Elen_2634</name>
</gene>
<dbReference type="KEGG" id="ele:Elen_2634"/>
<dbReference type="STRING" id="479437.Elen_2634"/>
<protein>
    <recommendedName>
        <fullName evidence="3">Tail assembly chaperone</fullName>
    </recommendedName>
</protein>